<organism evidence="1 2">
    <name type="scientific">Microvirga tunisiensis</name>
    <dbReference type="NCBI Taxonomy" id="2108360"/>
    <lineage>
        <taxon>Bacteria</taxon>
        <taxon>Pseudomonadati</taxon>
        <taxon>Pseudomonadota</taxon>
        <taxon>Alphaproteobacteria</taxon>
        <taxon>Hyphomicrobiales</taxon>
        <taxon>Methylobacteriaceae</taxon>
        <taxon>Microvirga</taxon>
    </lineage>
</organism>
<gene>
    <name evidence="1" type="ORF">FS320_27345</name>
</gene>
<sequence length="91" mass="9861">MEPVSQRLPARSRHVVVRFSLKLAVFLIICGLQTGSGDPNLFSEVTRLAAVLCVVLALHARERPMGPALNYWDEAVVFGLVSRLGGILGFG</sequence>
<keyword evidence="2" id="KW-1185">Reference proteome</keyword>
<evidence type="ECO:0000313" key="1">
    <source>
        <dbReference type="EMBL" id="MPR28753.1"/>
    </source>
</evidence>
<protein>
    <submittedName>
        <fullName evidence="1">Uncharacterized protein</fullName>
    </submittedName>
</protein>
<comment type="caution">
    <text evidence="1">The sequence shown here is derived from an EMBL/GenBank/DDBJ whole genome shotgun (WGS) entry which is preliminary data.</text>
</comment>
<dbReference type="Proteomes" id="UP000403266">
    <property type="component" value="Unassembled WGS sequence"/>
</dbReference>
<evidence type="ECO:0000313" key="2">
    <source>
        <dbReference type="Proteomes" id="UP000403266"/>
    </source>
</evidence>
<name>A0A5N7MP94_9HYPH</name>
<dbReference type="AlphaFoldDB" id="A0A5N7MP94"/>
<proteinExistence type="predicted"/>
<dbReference type="OrthoDB" id="7376619at2"/>
<accession>A0A5N7MP94</accession>
<dbReference type="RefSeq" id="WP_152715276.1">
    <property type="nucleotide sequence ID" value="NZ_VOSJ01000161.1"/>
</dbReference>
<dbReference type="EMBL" id="VOSK01000169">
    <property type="protein sequence ID" value="MPR28753.1"/>
    <property type="molecule type" value="Genomic_DNA"/>
</dbReference>
<reference evidence="1 2" key="1">
    <citation type="journal article" date="2019" name="Syst. Appl. Microbiol.">
        <title>Microvirga tunisiensis sp. nov., a root nodule symbiotic bacterium isolated from Lupinus micranthus and L. luteus grown in Northern Tunisia.</title>
        <authorList>
            <person name="Msaddak A."/>
            <person name="Rejili M."/>
            <person name="Duran D."/>
            <person name="Mars M."/>
            <person name="Palacios J.M."/>
            <person name="Ruiz-Argueso T."/>
            <person name="Rey L."/>
            <person name="Imperial J."/>
        </authorList>
    </citation>
    <scope>NUCLEOTIDE SEQUENCE [LARGE SCALE GENOMIC DNA]</scope>
    <source>
        <strain evidence="1 2">Lmie10</strain>
    </source>
</reference>